<sequence>MTWASGLVERSGRLPEARRASADVGQRRPDIAPVCSGNQPREHIAWYRYITLVVVAPHAHLAFLTLQVTSAEDGAGWLAFLRGLVARGAAGHLRVSCRAGGLSLLRFGGHRRCGAQAAAAAS</sequence>
<evidence type="ECO:0000313" key="1">
    <source>
        <dbReference type="EMBL" id="PZG18018.1"/>
    </source>
</evidence>
<proteinExistence type="predicted"/>
<accession>A0A2W2EZM9</accession>
<protein>
    <submittedName>
        <fullName evidence="1">Uncharacterized protein</fullName>
    </submittedName>
</protein>
<dbReference type="Proteomes" id="UP000249304">
    <property type="component" value="Unassembled WGS sequence"/>
</dbReference>
<name>A0A2W2EZM9_9ACTN</name>
<organism evidence="1 2">
    <name type="scientific">Nonomuraea aridisoli</name>
    <dbReference type="NCBI Taxonomy" id="2070368"/>
    <lineage>
        <taxon>Bacteria</taxon>
        <taxon>Bacillati</taxon>
        <taxon>Actinomycetota</taxon>
        <taxon>Actinomycetes</taxon>
        <taxon>Streptosporangiales</taxon>
        <taxon>Streptosporangiaceae</taxon>
        <taxon>Nonomuraea</taxon>
    </lineage>
</organism>
<keyword evidence="2" id="KW-1185">Reference proteome</keyword>
<reference evidence="1 2" key="1">
    <citation type="submission" date="2018-01" db="EMBL/GenBank/DDBJ databases">
        <title>Draft genome sequence of Nonomuraea sp. KC333.</title>
        <authorList>
            <person name="Sahin N."/>
            <person name="Saygin H."/>
            <person name="Ay H."/>
        </authorList>
    </citation>
    <scope>NUCLEOTIDE SEQUENCE [LARGE SCALE GENOMIC DNA]</scope>
    <source>
        <strain evidence="1 2">KC333</strain>
    </source>
</reference>
<comment type="caution">
    <text evidence="1">The sequence shown here is derived from an EMBL/GenBank/DDBJ whole genome shotgun (WGS) entry which is preliminary data.</text>
</comment>
<dbReference type="EMBL" id="POUD01000058">
    <property type="protein sequence ID" value="PZG18018.1"/>
    <property type="molecule type" value="Genomic_DNA"/>
</dbReference>
<dbReference type="AlphaFoldDB" id="A0A2W2EZM9"/>
<evidence type="ECO:0000313" key="2">
    <source>
        <dbReference type="Proteomes" id="UP000249304"/>
    </source>
</evidence>
<gene>
    <name evidence="1" type="ORF">C1J01_16230</name>
</gene>